<reference evidence="1" key="1">
    <citation type="submission" date="2014-09" db="EMBL/GenBank/DDBJ databases">
        <authorList>
            <person name="Magalhaes I.L.F."/>
            <person name="Oliveira U."/>
            <person name="Santos F.R."/>
            <person name="Vidigal T.H.D.A."/>
            <person name="Brescovit A.D."/>
            <person name="Santos A.J."/>
        </authorList>
    </citation>
    <scope>NUCLEOTIDE SEQUENCE</scope>
    <source>
        <tissue evidence="1">Shoot tissue taken approximately 20 cm above the soil surface</tissue>
    </source>
</reference>
<organism evidence="1">
    <name type="scientific">Arundo donax</name>
    <name type="common">Giant reed</name>
    <name type="synonym">Donax arundinaceus</name>
    <dbReference type="NCBI Taxonomy" id="35708"/>
    <lineage>
        <taxon>Eukaryota</taxon>
        <taxon>Viridiplantae</taxon>
        <taxon>Streptophyta</taxon>
        <taxon>Embryophyta</taxon>
        <taxon>Tracheophyta</taxon>
        <taxon>Spermatophyta</taxon>
        <taxon>Magnoliopsida</taxon>
        <taxon>Liliopsida</taxon>
        <taxon>Poales</taxon>
        <taxon>Poaceae</taxon>
        <taxon>PACMAD clade</taxon>
        <taxon>Arundinoideae</taxon>
        <taxon>Arundineae</taxon>
        <taxon>Arundo</taxon>
    </lineage>
</organism>
<sequence length="65" mass="7125">MAPRRAKNPRKVKPARASNLTCLFFQAHCVGCPCATEVVHCSMDSPILSLYSSFPSPSLLSCSRR</sequence>
<name>A0A0A9G2N8_ARUDO</name>
<reference evidence="1" key="2">
    <citation type="journal article" date="2015" name="Data Brief">
        <title>Shoot transcriptome of the giant reed, Arundo donax.</title>
        <authorList>
            <person name="Barrero R.A."/>
            <person name="Guerrero F.D."/>
            <person name="Moolhuijzen P."/>
            <person name="Goolsby J.A."/>
            <person name="Tidwell J."/>
            <person name="Bellgard S.E."/>
            <person name="Bellgard M.I."/>
        </authorList>
    </citation>
    <scope>NUCLEOTIDE SEQUENCE</scope>
    <source>
        <tissue evidence="1">Shoot tissue taken approximately 20 cm above the soil surface</tissue>
    </source>
</reference>
<protein>
    <submittedName>
        <fullName evidence="1">Uncharacterized protein</fullName>
    </submittedName>
</protein>
<evidence type="ECO:0000313" key="1">
    <source>
        <dbReference type="EMBL" id="JAE18767.1"/>
    </source>
</evidence>
<dbReference type="EMBL" id="GBRH01179129">
    <property type="protein sequence ID" value="JAE18767.1"/>
    <property type="molecule type" value="Transcribed_RNA"/>
</dbReference>
<dbReference type="AlphaFoldDB" id="A0A0A9G2N8"/>
<accession>A0A0A9G2N8</accession>
<proteinExistence type="predicted"/>